<feature type="compositionally biased region" description="Basic and acidic residues" evidence="1">
    <location>
        <begin position="10"/>
        <end position="20"/>
    </location>
</feature>
<feature type="region of interest" description="Disordered" evidence="1">
    <location>
        <begin position="1"/>
        <end position="65"/>
    </location>
</feature>
<dbReference type="RefSeq" id="WP_345510955.1">
    <property type="nucleotide sequence ID" value="NZ_BAAAXD010000009.1"/>
</dbReference>
<dbReference type="EMBL" id="JBHMCG010000082">
    <property type="protein sequence ID" value="MFB9574242.1"/>
    <property type="molecule type" value="Genomic_DNA"/>
</dbReference>
<evidence type="ECO:0000313" key="2">
    <source>
        <dbReference type="EMBL" id="MFB9574242.1"/>
    </source>
</evidence>
<evidence type="ECO:0000313" key="3">
    <source>
        <dbReference type="Proteomes" id="UP001589710"/>
    </source>
</evidence>
<dbReference type="InterPro" id="IPR021527">
    <property type="entry name" value="DUF2795"/>
</dbReference>
<dbReference type="Proteomes" id="UP001589710">
    <property type="component" value="Unassembled WGS sequence"/>
</dbReference>
<protein>
    <submittedName>
        <fullName evidence="2">DUF2795 domain-containing protein</fullName>
    </submittedName>
</protein>
<sequence length="135" mass="14920">MERGSNQVSPHKDDARKHELQGYLRSGHSTHAEETYDPEPAADDDVRVDAGGPVPPPGEARDRIRAEKAAEALRSDLARHLNRTAFPGNRASLVQTLSKEHAPDTLVDAVRELPRDERYKNAGQIVRALGHRPHA</sequence>
<reference evidence="2 3" key="1">
    <citation type="submission" date="2024-09" db="EMBL/GenBank/DDBJ databases">
        <authorList>
            <person name="Sun Q."/>
            <person name="Mori K."/>
        </authorList>
    </citation>
    <scope>NUCLEOTIDE SEQUENCE [LARGE SCALE GENOMIC DNA]</scope>
    <source>
        <strain evidence="2 3">JCM 3331</strain>
    </source>
</reference>
<accession>A0ABV5R8S2</accession>
<proteinExistence type="predicted"/>
<organism evidence="2 3">
    <name type="scientific">Streptomyces yanii</name>
    <dbReference type="NCBI Taxonomy" id="78510"/>
    <lineage>
        <taxon>Bacteria</taxon>
        <taxon>Bacillati</taxon>
        <taxon>Actinomycetota</taxon>
        <taxon>Actinomycetes</taxon>
        <taxon>Kitasatosporales</taxon>
        <taxon>Streptomycetaceae</taxon>
        <taxon>Streptomyces</taxon>
    </lineage>
</organism>
<keyword evidence="3" id="KW-1185">Reference proteome</keyword>
<name>A0ABV5R8S2_9ACTN</name>
<evidence type="ECO:0000256" key="1">
    <source>
        <dbReference type="SAM" id="MobiDB-lite"/>
    </source>
</evidence>
<comment type="caution">
    <text evidence="2">The sequence shown here is derived from an EMBL/GenBank/DDBJ whole genome shotgun (WGS) entry which is preliminary data.</text>
</comment>
<dbReference type="Pfam" id="PF11387">
    <property type="entry name" value="DUF2795"/>
    <property type="match status" value="1"/>
</dbReference>
<gene>
    <name evidence="2" type="ORF">ACFFTL_18510</name>
</gene>